<protein>
    <submittedName>
        <fullName evidence="1">Uncharacterized protein</fullName>
    </submittedName>
</protein>
<proteinExistence type="predicted"/>
<reference evidence="1 2" key="1">
    <citation type="submission" date="2018-10" db="EMBL/GenBank/DDBJ databases">
        <title>Fifty Aureobasidium pullulans genomes reveal a recombining polyextremotolerant generalist.</title>
        <authorList>
            <person name="Gostincar C."/>
            <person name="Turk M."/>
            <person name="Zajc J."/>
            <person name="Gunde-Cimerman N."/>
        </authorList>
    </citation>
    <scope>NUCLEOTIDE SEQUENCE [LARGE SCALE GENOMIC DNA]</scope>
    <source>
        <strain evidence="1 2">EXF-11900</strain>
    </source>
</reference>
<dbReference type="AlphaFoldDB" id="A0A4S8SV43"/>
<accession>A0A4S8SV43</accession>
<name>A0A4S8SV43_AURPU</name>
<organism evidence="1 2">
    <name type="scientific">Aureobasidium pullulans</name>
    <name type="common">Black yeast</name>
    <name type="synonym">Pullularia pullulans</name>
    <dbReference type="NCBI Taxonomy" id="5580"/>
    <lineage>
        <taxon>Eukaryota</taxon>
        <taxon>Fungi</taxon>
        <taxon>Dikarya</taxon>
        <taxon>Ascomycota</taxon>
        <taxon>Pezizomycotina</taxon>
        <taxon>Dothideomycetes</taxon>
        <taxon>Dothideomycetidae</taxon>
        <taxon>Dothideales</taxon>
        <taxon>Saccotheciaceae</taxon>
        <taxon>Aureobasidium</taxon>
    </lineage>
</organism>
<gene>
    <name evidence="1" type="ORF">D6D28_02117</name>
</gene>
<sequence>MSSGSVTPYIFHKTHRNINMPIDIDHDELTALTEDVFQALDNVADIDSPGVARLALTSISMLRYVENVVVDIASKDLDTMEELRSKQRAELAAAQANEARVTEALNVALRSLVDIAKSVCYLKKVVGGFARKLEAREAIAEELDAKIRIARETEASMRDRLQEAVEVLSVEYVAALQLVVWPALLNADRSSPS</sequence>
<evidence type="ECO:0000313" key="1">
    <source>
        <dbReference type="EMBL" id="THV75052.1"/>
    </source>
</evidence>
<dbReference type="EMBL" id="QZAF01000047">
    <property type="protein sequence ID" value="THV75052.1"/>
    <property type="molecule type" value="Genomic_DNA"/>
</dbReference>
<dbReference type="Proteomes" id="UP000304951">
    <property type="component" value="Unassembled WGS sequence"/>
</dbReference>
<comment type="caution">
    <text evidence="1">The sequence shown here is derived from an EMBL/GenBank/DDBJ whole genome shotgun (WGS) entry which is preliminary data.</text>
</comment>
<evidence type="ECO:0000313" key="2">
    <source>
        <dbReference type="Proteomes" id="UP000304951"/>
    </source>
</evidence>